<evidence type="ECO:0000313" key="4">
    <source>
        <dbReference type="Proteomes" id="UP001303373"/>
    </source>
</evidence>
<evidence type="ECO:0000259" key="2">
    <source>
        <dbReference type="Pfam" id="PF24476"/>
    </source>
</evidence>
<organism evidence="3 4">
    <name type="scientific">Acrodontium crateriforme</name>
    <dbReference type="NCBI Taxonomy" id="150365"/>
    <lineage>
        <taxon>Eukaryota</taxon>
        <taxon>Fungi</taxon>
        <taxon>Dikarya</taxon>
        <taxon>Ascomycota</taxon>
        <taxon>Pezizomycotina</taxon>
        <taxon>Dothideomycetes</taxon>
        <taxon>Dothideomycetidae</taxon>
        <taxon>Mycosphaerellales</taxon>
        <taxon>Teratosphaeriaceae</taxon>
        <taxon>Acrodontium</taxon>
    </lineage>
</organism>
<name>A0AAQ3RCB8_9PEZI</name>
<evidence type="ECO:0000256" key="1">
    <source>
        <dbReference type="SAM" id="SignalP"/>
    </source>
</evidence>
<sequence>MSGIEVVGLLLGVFPLCISAMEHYEQEKRVLGTFWRIRKSHRKDLGKLKDCQLKFKLNMKELLLPLLLDDVIDRVEYEQLLADPGGPGWKDESVDEALANRLSESHQRYLEILDEFSETMMKLTKAVKVDDPEFQSLISKDQAALNPKTDAQKLLMTRANFKFQAKRVKYSFSGATRDILLDQIEKYNGTLESLLATNDRVSALAQITSKAAPRSMASKIVQYWRHADRIFTLMTEAFKCHCKSMHYANLWLSHRPAGTVDMSMVLKFSQGIVSIDKQPWKERPLQIKLAGKASQSSQGAICTLASSKANLLSMNSTLLSASTITKSVNLTSPSVSSITLNMSSVVSNSTLSNLKHKGLCQSVCGHNEDGSCIGCLIDDDNDANYTVLLTTTLPDASTSITLADALTSRPPMSRAQRYAIALTLASSHLQLHSTPWLSQEWRIQDVHLPVSLSPTRKVLYNEPYLQTVFESQPSLTKQKDMSFATLGICLLELCFGMLLEEHHLWEQPCFAQGKNNPIIRQAVASEWLEEVAGEAGPEYAAALEWTLRSAPAVAGCGSSGKWRADFASMVIQPLQRCYEFMRPT</sequence>
<evidence type="ECO:0000313" key="3">
    <source>
        <dbReference type="EMBL" id="WPH03870.1"/>
    </source>
</evidence>
<reference evidence="3 4" key="1">
    <citation type="submission" date="2023-11" db="EMBL/GenBank/DDBJ databases">
        <title>An acidophilic fungus is an integral part of prey digestion in a carnivorous sundew plant.</title>
        <authorList>
            <person name="Tsai I.J."/>
        </authorList>
    </citation>
    <scope>NUCLEOTIDE SEQUENCE [LARGE SCALE GENOMIC DNA]</scope>
    <source>
        <strain evidence="3">169a</strain>
    </source>
</reference>
<feature type="chain" id="PRO_5042936547" description="DUF7580 domain-containing protein" evidence="1">
    <location>
        <begin position="21"/>
        <end position="584"/>
    </location>
</feature>
<dbReference type="InterPro" id="IPR056002">
    <property type="entry name" value="DUF7580"/>
</dbReference>
<accession>A0AAQ3RCB8</accession>
<gene>
    <name evidence="3" type="ORF">R9X50_00675300</name>
</gene>
<keyword evidence="4" id="KW-1185">Reference proteome</keyword>
<feature type="domain" description="DUF7580" evidence="2">
    <location>
        <begin position="221"/>
        <end position="500"/>
    </location>
</feature>
<dbReference type="AlphaFoldDB" id="A0AAQ3RCB8"/>
<dbReference type="EMBL" id="CP138590">
    <property type="protein sequence ID" value="WPH03870.1"/>
    <property type="molecule type" value="Genomic_DNA"/>
</dbReference>
<dbReference type="Pfam" id="PF24476">
    <property type="entry name" value="DUF7580"/>
    <property type="match status" value="1"/>
</dbReference>
<dbReference type="Proteomes" id="UP001303373">
    <property type="component" value="Chromosome 11"/>
</dbReference>
<dbReference type="PANTHER" id="PTHR35186:SF4">
    <property type="entry name" value="PRION-INHIBITION AND PROPAGATION HELO DOMAIN-CONTAINING PROTEIN"/>
    <property type="match status" value="1"/>
</dbReference>
<dbReference type="PANTHER" id="PTHR35186">
    <property type="entry name" value="ANK_REP_REGION DOMAIN-CONTAINING PROTEIN"/>
    <property type="match status" value="1"/>
</dbReference>
<feature type="signal peptide" evidence="1">
    <location>
        <begin position="1"/>
        <end position="20"/>
    </location>
</feature>
<proteinExistence type="predicted"/>
<keyword evidence="1" id="KW-0732">Signal</keyword>
<protein>
    <recommendedName>
        <fullName evidence="2">DUF7580 domain-containing protein</fullName>
    </recommendedName>
</protein>